<evidence type="ECO:0000256" key="2">
    <source>
        <dbReference type="ARBA" id="ARBA00008044"/>
    </source>
</evidence>
<dbReference type="EMBL" id="ASPP01003869">
    <property type="protein sequence ID" value="ETO32853.1"/>
    <property type="molecule type" value="Genomic_DNA"/>
</dbReference>
<dbReference type="GO" id="GO:0003729">
    <property type="term" value="F:mRNA binding"/>
    <property type="evidence" value="ECO:0007669"/>
    <property type="project" value="TreeGrafter"/>
</dbReference>
<evidence type="ECO:0000313" key="4">
    <source>
        <dbReference type="EMBL" id="ETO32853.1"/>
    </source>
</evidence>
<keyword evidence="3" id="KW-0539">Nucleus</keyword>
<dbReference type="GO" id="GO:0006406">
    <property type="term" value="P:mRNA export from nucleus"/>
    <property type="evidence" value="ECO:0007669"/>
    <property type="project" value="TreeGrafter"/>
</dbReference>
<evidence type="ECO:0000256" key="1">
    <source>
        <dbReference type="ARBA" id="ARBA00004123"/>
    </source>
</evidence>
<evidence type="ECO:0000313" key="5">
    <source>
        <dbReference type="Proteomes" id="UP000023152"/>
    </source>
</evidence>
<dbReference type="InterPro" id="IPR019163">
    <property type="entry name" value="THO_Thoc5"/>
</dbReference>
<organism evidence="4 5">
    <name type="scientific">Reticulomyxa filosa</name>
    <dbReference type="NCBI Taxonomy" id="46433"/>
    <lineage>
        <taxon>Eukaryota</taxon>
        <taxon>Sar</taxon>
        <taxon>Rhizaria</taxon>
        <taxon>Retaria</taxon>
        <taxon>Foraminifera</taxon>
        <taxon>Monothalamids</taxon>
        <taxon>Reticulomyxidae</taxon>
        <taxon>Reticulomyxa</taxon>
    </lineage>
</organism>
<dbReference type="Pfam" id="PF09766">
    <property type="entry name" value="FmiP_Thoc5"/>
    <property type="match status" value="1"/>
</dbReference>
<comment type="caution">
    <text evidence="4">The sequence shown here is derived from an EMBL/GenBank/DDBJ whole genome shotgun (WGS) entry which is preliminary data.</text>
</comment>
<proteinExistence type="inferred from homology"/>
<dbReference type="GO" id="GO:0000445">
    <property type="term" value="C:THO complex part of transcription export complex"/>
    <property type="evidence" value="ECO:0007669"/>
    <property type="project" value="TreeGrafter"/>
</dbReference>
<gene>
    <name evidence="4" type="ORF">RFI_04260</name>
</gene>
<protein>
    <submittedName>
        <fullName evidence="4">Uncharacterized protein</fullName>
    </submittedName>
</protein>
<name>X6P403_RETFI</name>
<dbReference type="PANTHER" id="PTHR13375">
    <property type="entry name" value="FMS INTERACTING PROTEIN"/>
    <property type="match status" value="1"/>
</dbReference>
<dbReference type="AlphaFoldDB" id="X6P403"/>
<accession>X6P403</accession>
<comment type="subcellular location">
    <subcellularLocation>
        <location evidence="1">Nucleus</location>
    </subcellularLocation>
</comment>
<dbReference type="Proteomes" id="UP000023152">
    <property type="component" value="Unassembled WGS sequence"/>
</dbReference>
<keyword evidence="5" id="KW-1185">Reference proteome</keyword>
<dbReference type="PANTHER" id="PTHR13375:SF3">
    <property type="entry name" value="THO COMPLEX SUBUNIT 5 HOMOLOG"/>
    <property type="match status" value="1"/>
</dbReference>
<evidence type="ECO:0000256" key="3">
    <source>
        <dbReference type="ARBA" id="ARBA00023242"/>
    </source>
</evidence>
<sequence>MATSTVKYLIICKYFVAFTKKKKGHSVSSANKVKHAQMIRAEKERQSKKTNDVITQIRRNLELMLQLKNEKSEEKKNSISSIRYDLTNLYKKTLPLISYLKSSGEYSLNRQDLQQEVISACCEEINERTLAVKNCQYEKANVLKNIAICRDYKPKNPIPQLIPLEQFLQLNNDNLPPDIQSDPHLLYIERLKFELLQRKQF</sequence>
<comment type="similarity">
    <text evidence="2">Belongs to the THOC5 family.</text>
</comment>
<reference evidence="4 5" key="1">
    <citation type="journal article" date="2013" name="Curr. Biol.">
        <title>The Genome of the Foraminiferan Reticulomyxa filosa.</title>
        <authorList>
            <person name="Glockner G."/>
            <person name="Hulsmann N."/>
            <person name="Schleicher M."/>
            <person name="Noegel A.A."/>
            <person name="Eichinger L."/>
            <person name="Gallinger C."/>
            <person name="Pawlowski J."/>
            <person name="Sierra R."/>
            <person name="Euteneuer U."/>
            <person name="Pillet L."/>
            <person name="Moustafa A."/>
            <person name="Platzer M."/>
            <person name="Groth M."/>
            <person name="Szafranski K."/>
            <person name="Schliwa M."/>
        </authorList>
    </citation>
    <scope>NUCLEOTIDE SEQUENCE [LARGE SCALE GENOMIC DNA]</scope>
</reference>
<dbReference type="OrthoDB" id="20582at2759"/>